<evidence type="ECO:0000256" key="7">
    <source>
        <dbReference type="SAM" id="Phobius"/>
    </source>
</evidence>
<accession>A0ABV5Y0L6</accession>
<keyword evidence="3 7" id="KW-0812">Transmembrane</keyword>
<feature type="transmembrane region" description="Helical" evidence="7">
    <location>
        <begin position="396"/>
        <end position="414"/>
    </location>
</feature>
<evidence type="ECO:0000256" key="1">
    <source>
        <dbReference type="ARBA" id="ARBA00004651"/>
    </source>
</evidence>
<comment type="similarity">
    <text evidence="6">Belongs to the YccS/YhfK family.</text>
</comment>
<reference evidence="9 10" key="1">
    <citation type="submission" date="2024-09" db="EMBL/GenBank/DDBJ databases">
        <authorList>
            <person name="Sun Q."/>
            <person name="Mori K."/>
        </authorList>
    </citation>
    <scope>NUCLEOTIDE SEQUENCE [LARGE SCALE GENOMIC DNA]</scope>
    <source>
        <strain evidence="9 10">JCM 1334</strain>
    </source>
</reference>
<name>A0ABV5Y0L6_ARTRM</name>
<dbReference type="Pfam" id="PF13515">
    <property type="entry name" value="FUSC_2"/>
    <property type="match status" value="1"/>
</dbReference>
<evidence type="ECO:0000256" key="5">
    <source>
        <dbReference type="ARBA" id="ARBA00023136"/>
    </source>
</evidence>
<dbReference type="EMBL" id="JBHMBC010000016">
    <property type="protein sequence ID" value="MFB9819970.1"/>
    <property type="molecule type" value="Genomic_DNA"/>
</dbReference>
<dbReference type="PANTHER" id="PTHR30509">
    <property type="entry name" value="P-HYDROXYBENZOIC ACID EFFLUX PUMP SUBUNIT-RELATED"/>
    <property type="match status" value="1"/>
</dbReference>
<sequence>MPLRTSLHRLRPWFGDLFALRDARATIAPSLQAGIISSVTVVVSCLLFGPELGAISLLGSMLALWESKRPLWARVRNGLLIAATMSLSMALGVLVAPYRWAAIPVIVVLILAAAVAYYGFLLTRGPGPLLLFYGAVLGTYFGADPGLGWKIVGITAFAALFTCGLTLLVLVADPHRPEQRAVADARGGVENYRAAGAGASGADTSSGADRSRRILASAYAAVNRAWLTLNSAHPATKGPGHRNRENELLAINRDLAARVLEHSGIPGRIRQLTPDTPLLLGRPGFRFLLAHALRRDSVAWFTAWRIALAAGLAGLASELAGIGHSYWAILTAALVLHQWTGRIATTRRAVHRALGTFVGLFAVALVIVLDPGPWWVVGIIIGCMIGQDVLVPFNYFLALILVTPMTLLAIEATGQGGSPSDLLVDRLLGTLIGGFIALVITWATSTRFPARLLRAQYTRVEAAIAAVERSIANGAANTAAGRNARVELSYELTHHYSVAARASAEEPRLASLKEKDDRIIDKGYAALAKTWL</sequence>
<feature type="transmembrane region" description="Helical" evidence="7">
    <location>
        <begin position="298"/>
        <end position="315"/>
    </location>
</feature>
<dbReference type="InterPro" id="IPR049453">
    <property type="entry name" value="Memb_transporter_dom"/>
</dbReference>
<feature type="transmembrane region" description="Helical" evidence="7">
    <location>
        <begin position="77"/>
        <end position="95"/>
    </location>
</feature>
<gene>
    <name evidence="9" type="ORF">ACFFP1_10710</name>
</gene>
<feature type="transmembrane region" description="Helical" evidence="7">
    <location>
        <begin position="101"/>
        <end position="120"/>
    </location>
</feature>
<feature type="domain" description="Integral membrane bound transporter" evidence="8">
    <location>
        <begin position="312"/>
        <end position="440"/>
    </location>
</feature>
<evidence type="ECO:0000256" key="4">
    <source>
        <dbReference type="ARBA" id="ARBA00022989"/>
    </source>
</evidence>
<protein>
    <submittedName>
        <fullName evidence="9">FUSC family protein</fullName>
    </submittedName>
</protein>
<proteinExistence type="inferred from homology"/>
<keyword evidence="10" id="KW-1185">Reference proteome</keyword>
<feature type="transmembrane region" description="Helical" evidence="7">
    <location>
        <begin position="349"/>
        <end position="368"/>
    </location>
</feature>
<evidence type="ECO:0000256" key="2">
    <source>
        <dbReference type="ARBA" id="ARBA00022475"/>
    </source>
</evidence>
<evidence type="ECO:0000256" key="3">
    <source>
        <dbReference type="ARBA" id="ARBA00022692"/>
    </source>
</evidence>
<evidence type="ECO:0000313" key="9">
    <source>
        <dbReference type="EMBL" id="MFB9819970.1"/>
    </source>
</evidence>
<feature type="transmembrane region" description="Helical" evidence="7">
    <location>
        <begin position="127"/>
        <end position="143"/>
    </location>
</feature>
<evidence type="ECO:0000256" key="6">
    <source>
        <dbReference type="ARBA" id="ARBA00043993"/>
    </source>
</evidence>
<feature type="transmembrane region" description="Helical" evidence="7">
    <location>
        <begin position="426"/>
        <end position="444"/>
    </location>
</feature>
<keyword evidence="5 7" id="KW-0472">Membrane</keyword>
<comment type="caution">
    <text evidence="9">The sequence shown here is derived from an EMBL/GenBank/DDBJ whole genome shotgun (WGS) entry which is preliminary data.</text>
</comment>
<dbReference type="PANTHER" id="PTHR30509:SF9">
    <property type="entry name" value="MULTIDRUG RESISTANCE PROTEIN MDTO"/>
    <property type="match status" value="1"/>
</dbReference>
<dbReference type="Proteomes" id="UP001589702">
    <property type="component" value="Unassembled WGS sequence"/>
</dbReference>
<keyword evidence="2" id="KW-1003">Cell membrane</keyword>
<comment type="subcellular location">
    <subcellularLocation>
        <location evidence="1">Cell membrane</location>
        <topology evidence="1">Multi-pass membrane protein</topology>
    </subcellularLocation>
</comment>
<dbReference type="RefSeq" id="WP_234752088.1">
    <property type="nucleotide sequence ID" value="NZ_BAAAWN010000001.1"/>
</dbReference>
<keyword evidence="4 7" id="KW-1133">Transmembrane helix</keyword>
<organism evidence="9 10">
    <name type="scientific">Arthrobacter ramosus</name>
    <dbReference type="NCBI Taxonomy" id="1672"/>
    <lineage>
        <taxon>Bacteria</taxon>
        <taxon>Bacillati</taxon>
        <taxon>Actinomycetota</taxon>
        <taxon>Actinomycetes</taxon>
        <taxon>Micrococcales</taxon>
        <taxon>Micrococcaceae</taxon>
        <taxon>Arthrobacter</taxon>
    </lineage>
</organism>
<evidence type="ECO:0000313" key="10">
    <source>
        <dbReference type="Proteomes" id="UP001589702"/>
    </source>
</evidence>
<feature type="transmembrane region" description="Helical" evidence="7">
    <location>
        <begin position="149"/>
        <end position="171"/>
    </location>
</feature>
<evidence type="ECO:0000259" key="8">
    <source>
        <dbReference type="Pfam" id="PF13515"/>
    </source>
</evidence>